<dbReference type="PANTHER" id="PTHR37290:SF1">
    <property type="entry name" value="INNER MEMBRANE PROTEIN YIAA"/>
    <property type="match status" value="1"/>
</dbReference>
<dbReference type="GO" id="GO:0006974">
    <property type="term" value="P:DNA damage response"/>
    <property type="evidence" value="ECO:0007669"/>
    <property type="project" value="TreeGrafter"/>
</dbReference>
<dbReference type="Pfam" id="PF05360">
    <property type="entry name" value="YiaAB"/>
    <property type="match status" value="1"/>
</dbReference>
<evidence type="ECO:0000313" key="4">
    <source>
        <dbReference type="Proteomes" id="UP000249061"/>
    </source>
</evidence>
<reference evidence="3 4" key="1">
    <citation type="submission" date="2017-08" db="EMBL/GenBank/DDBJ databases">
        <title>Infants hospitalized years apart are colonized by the same room-sourced microbial strains.</title>
        <authorList>
            <person name="Brooks B."/>
            <person name="Olm M.R."/>
            <person name="Firek B.A."/>
            <person name="Baker R."/>
            <person name="Thomas B.C."/>
            <person name="Morowitz M.J."/>
            <person name="Banfield J.F."/>
        </authorList>
    </citation>
    <scope>NUCLEOTIDE SEQUENCE [LARGE SCALE GENOMIC DNA]</scope>
    <source>
        <strain evidence="3">S2_003_000_R2_14</strain>
    </source>
</reference>
<dbReference type="PANTHER" id="PTHR37290">
    <property type="entry name" value="INNER MEMBRANE PROTEIN YIAA-RELATED"/>
    <property type="match status" value="1"/>
</dbReference>
<sequence length="94" mass="10535">MNEKHNAHSTGWVVQTWLSFALAVGVTGIGIWHLPVDIWVKAFMAMGLVFSVGSTFSLAKTIRDQHESESLRKRIDEARVNRIIAEHDPLKPAL</sequence>
<evidence type="ECO:0000313" key="3">
    <source>
        <dbReference type="EMBL" id="PZR14044.1"/>
    </source>
</evidence>
<proteinExistence type="predicted"/>
<evidence type="ECO:0000256" key="1">
    <source>
        <dbReference type="SAM" id="Phobius"/>
    </source>
</evidence>
<feature type="transmembrane region" description="Helical" evidence="1">
    <location>
        <begin position="12"/>
        <end position="32"/>
    </location>
</feature>
<dbReference type="GO" id="GO:0005886">
    <property type="term" value="C:plasma membrane"/>
    <property type="evidence" value="ECO:0007669"/>
    <property type="project" value="TreeGrafter"/>
</dbReference>
<name>A0A2W5VDD6_9BACT</name>
<feature type="transmembrane region" description="Helical" evidence="1">
    <location>
        <begin position="38"/>
        <end position="59"/>
    </location>
</feature>
<keyword evidence="1" id="KW-1133">Transmembrane helix</keyword>
<dbReference type="InterPro" id="IPR038972">
    <property type="entry name" value="YiaA-like"/>
</dbReference>
<keyword evidence="1" id="KW-0812">Transmembrane</keyword>
<keyword evidence="1" id="KW-0472">Membrane</keyword>
<comment type="caution">
    <text evidence="3">The sequence shown here is derived from an EMBL/GenBank/DDBJ whole genome shotgun (WGS) entry which is preliminary data.</text>
</comment>
<evidence type="ECO:0000259" key="2">
    <source>
        <dbReference type="Pfam" id="PF05360"/>
    </source>
</evidence>
<dbReference type="AlphaFoldDB" id="A0A2W5VDD6"/>
<dbReference type="InterPro" id="IPR008024">
    <property type="entry name" value="YiaAB"/>
</dbReference>
<protein>
    <recommendedName>
        <fullName evidence="2">YiaAB two helix domain-containing protein</fullName>
    </recommendedName>
</protein>
<organism evidence="3 4">
    <name type="scientific">Archangium gephyra</name>
    <dbReference type="NCBI Taxonomy" id="48"/>
    <lineage>
        <taxon>Bacteria</taxon>
        <taxon>Pseudomonadati</taxon>
        <taxon>Myxococcota</taxon>
        <taxon>Myxococcia</taxon>
        <taxon>Myxococcales</taxon>
        <taxon>Cystobacterineae</taxon>
        <taxon>Archangiaceae</taxon>
        <taxon>Archangium</taxon>
    </lineage>
</organism>
<dbReference type="Proteomes" id="UP000249061">
    <property type="component" value="Unassembled WGS sequence"/>
</dbReference>
<dbReference type="EMBL" id="QFQP01000008">
    <property type="protein sequence ID" value="PZR14044.1"/>
    <property type="molecule type" value="Genomic_DNA"/>
</dbReference>
<feature type="domain" description="YiaAB two helix" evidence="2">
    <location>
        <begin position="12"/>
        <end position="64"/>
    </location>
</feature>
<accession>A0A2W5VDD6</accession>
<gene>
    <name evidence="3" type="ORF">DI536_11580</name>
</gene>